<dbReference type="GO" id="GO:0003677">
    <property type="term" value="F:DNA binding"/>
    <property type="evidence" value="ECO:0007669"/>
    <property type="project" value="UniProtKB-KW"/>
</dbReference>
<evidence type="ECO:0000256" key="5">
    <source>
        <dbReference type="ARBA" id="ARBA00023242"/>
    </source>
</evidence>
<feature type="domain" description="NAC" evidence="6">
    <location>
        <begin position="322"/>
        <end position="476"/>
    </location>
</feature>
<evidence type="ECO:0000313" key="7">
    <source>
        <dbReference type="EMBL" id="THG04748.1"/>
    </source>
</evidence>
<comment type="caution">
    <text evidence="7">The sequence shown here is derived from an EMBL/GenBank/DDBJ whole genome shotgun (WGS) entry which is preliminary data.</text>
</comment>
<evidence type="ECO:0000256" key="4">
    <source>
        <dbReference type="ARBA" id="ARBA00023163"/>
    </source>
</evidence>
<dbReference type="PANTHER" id="PTHR31744:SF208">
    <property type="entry name" value="(WILD MALAYSIAN BANANA) HYPOTHETICAL PROTEIN"/>
    <property type="match status" value="1"/>
</dbReference>
<protein>
    <recommendedName>
        <fullName evidence="6">NAC domain-containing protein</fullName>
    </recommendedName>
</protein>
<evidence type="ECO:0000259" key="6">
    <source>
        <dbReference type="PROSITE" id="PS51005"/>
    </source>
</evidence>
<dbReference type="PROSITE" id="PS51005">
    <property type="entry name" value="NAC"/>
    <property type="match status" value="2"/>
</dbReference>
<reference evidence="7 8" key="1">
    <citation type="journal article" date="2018" name="Proc. Natl. Acad. Sci. U.S.A.">
        <title>Draft genome sequence of Camellia sinensis var. sinensis provides insights into the evolution of the tea genome and tea quality.</title>
        <authorList>
            <person name="Wei C."/>
            <person name="Yang H."/>
            <person name="Wang S."/>
            <person name="Zhao J."/>
            <person name="Liu C."/>
            <person name="Gao L."/>
            <person name="Xia E."/>
            <person name="Lu Y."/>
            <person name="Tai Y."/>
            <person name="She G."/>
            <person name="Sun J."/>
            <person name="Cao H."/>
            <person name="Tong W."/>
            <person name="Gao Q."/>
            <person name="Li Y."/>
            <person name="Deng W."/>
            <person name="Jiang X."/>
            <person name="Wang W."/>
            <person name="Chen Q."/>
            <person name="Zhang S."/>
            <person name="Li H."/>
            <person name="Wu J."/>
            <person name="Wang P."/>
            <person name="Li P."/>
            <person name="Shi C."/>
            <person name="Zheng F."/>
            <person name="Jian J."/>
            <person name="Huang B."/>
            <person name="Shan D."/>
            <person name="Shi M."/>
            <person name="Fang C."/>
            <person name="Yue Y."/>
            <person name="Li F."/>
            <person name="Li D."/>
            <person name="Wei S."/>
            <person name="Han B."/>
            <person name="Jiang C."/>
            <person name="Yin Y."/>
            <person name="Xia T."/>
            <person name="Zhang Z."/>
            <person name="Bennetzen J.L."/>
            <person name="Zhao S."/>
            <person name="Wan X."/>
        </authorList>
    </citation>
    <scope>NUCLEOTIDE SEQUENCE [LARGE SCALE GENOMIC DNA]</scope>
    <source>
        <strain evidence="8">cv. Shuchazao</strain>
        <tissue evidence="7">Leaf</tissue>
    </source>
</reference>
<gene>
    <name evidence="7" type="ORF">TEA_029576</name>
</gene>
<evidence type="ECO:0000256" key="2">
    <source>
        <dbReference type="ARBA" id="ARBA00023015"/>
    </source>
</evidence>
<dbReference type="Proteomes" id="UP000306102">
    <property type="component" value="Unassembled WGS sequence"/>
</dbReference>
<keyword evidence="4" id="KW-0804">Transcription</keyword>
<evidence type="ECO:0000313" key="8">
    <source>
        <dbReference type="Proteomes" id="UP000306102"/>
    </source>
</evidence>
<dbReference type="SUPFAM" id="SSF101941">
    <property type="entry name" value="NAC domain"/>
    <property type="match status" value="2"/>
</dbReference>
<sequence>MEWFFFCPRDRKYPNGSRTNRATKAGYWKATGKDRKVVCQSSVTGYRKTLVFYRGRAPMGDRTDWVMHEYRLSDDLSQGSPCFQGGYALCRVIKRNDNVQKTSDKQVGNSSNNGDFTSTRISSEPVMISEDMTFQSSHLCNGSNFSSPVTSPYQTMPIVENDTFSMGTNRSSVWVSPDLILDSSKEYPQGQGVFGYYLQHKFPNMMTQWPPHNQYEISPSSSYSNFTEEIEVGDDLSRFGCISPYSSGHTNYMGFCGNEDNMPYEGFETWDQATIHRQGSGDGSLGELGGLWSQEDNMVIVIGKLWYWYWYWYWCLVLVLVLVLGFESTLVSNPPGYDHFYRLHQELEHFIMAMLCRVVEVDLYKFDPWELPEKSFLPKRDMEWFFFCPRDRKYPNGSRTNRATKAGYWKATGKDRKVVCQSSVTGYRKTLVFYRGRAPMGDRTDWVMHEYRLCDDLSQGSPTFQGGFALCRVVKKNELAQKTNDGYGEPKAKRIGSSSSIGDFTSTGMSSEAVTVSEDTTFQMSHLGNSSNFSSPVTSPYQTTPMVESEAFSMGTNPSSLWVSPDLILDSSKEYPQRQGVSAYYPQCEFPNSTTQWQTYNQYEISPSSSYSNFTEEVELGDGLSQFCSMSPYSGHTNYMGFCGNDDVQYEGYDHQTNSLRNPKHF</sequence>
<keyword evidence="3" id="KW-0238">DNA-binding</keyword>
<keyword evidence="8" id="KW-1185">Reference proteome</keyword>
<dbReference type="AlphaFoldDB" id="A0A4S4DNY2"/>
<dbReference type="InterPro" id="IPR036093">
    <property type="entry name" value="NAC_dom_sf"/>
</dbReference>
<name>A0A4S4DNY2_CAMSN</name>
<dbReference type="InterPro" id="IPR003441">
    <property type="entry name" value="NAC-dom"/>
</dbReference>
<dbReference type="GO" id="GO:0006355">
    <property type="term" value="P:regulation of DNA-templated transcription"/>
    <property type="evidence" value="ECO:0007669"/>
    <property type="project" value="InterPro"/>
</dbReference>
<keyword evidence="2" id="KW-0805">Transcription regulation</keyword>
<feature type="domain" description="NAC" evidence="6">
    <location>
        <begin position="1"/>
        <end position="95"/>
    </location>
</feature>
<keyword evidence="5" id="KW-0539">Nucleus</keyword>
<evidence type="ECO:0000256" key="1">
    <source>
        <dbReference type="ARBA" id="ARBA00004123"/>
    </source>
</evidence>
<evidence type="ECO:0000256" key="3">
    <source>
        <dbReference type="ARBA" id="ARBA00023125"/>
    </source>
</evidence>
<comment type="subcellular location">
    <subcellularLocation>
        <location evidence="1">Nucleus</location>
    </subcellularLocation>
</comment>
<dbReference type="Gene3D" id="2.170.150.80">
    <property type="entry name" value="NAC domain"/>
    <property type="match status" value="2"/>
</dbReference>
<accession>A0A4S4DNY2</accession>
<dbReference type="PANTHER" id="PTHR31744">
    <property type="entry name" value="PROTEIN CUP-SHAPED COTYLEDON 2-RELATED"/>
    <property type="match status" value="1"/>
</dbReference>
<dbReference type="GO" id="GO:0005634">
    <property type="term" value="C:nucleus"/>
    <property type="evidence" value="ECO:0007669"/>
    <property type="project" value="UniProtKB-SubCell"/>
</dbReference>
<organism evidence="7 8">
    <name type="scientific">Camellia sinensis var. sinensis</name>
    <name type="common">China tea</name>
    <dbReference type="NCBI Taxonomy" id="542762"/>
    <lineage>
        <taxon>Eukaryota</taxon>
        <taxon>Viridiplantae</taxon>
        <taxon>Streptophyta</taxon>
        <taxon>Embryophyta</taxon>
        <taxon>Tracheophyta</taxon>
        <taxon>Spermatophyta</taxon>
        <taxon>Magnoliopsida</taxon>
        <taxon>eudicotyledons</taxon>
        <taxon>Gunneridae</taxon>
        <taxon>Pentapetalae</taxon>
        <taxon>asterids</taxon>
        <taxon>Ericales</taxon>
        <taxon>Theaceae</taxon>
        <taxon>Camellia</taxon>
    </lineage>
</organism>
<dbReference type="FunFam" id="2.170.150.80:FF:000002">
    <property type="entry name" value="Nac domain-containing protein 86"/>
    <property type="match status" value="1"/>
</dbReference>
<dbReference type="EMBL" id="SDRB02010710">
    <property type="protein sequence ID" value="THG04748.1"/>
    <property type="molecule type" value="Genomic_DNA"/>
</dbReference>
<dbReference type="Pfam" id="PF02365">
    <property type="entry name" value="NAM"/>
    <property type="match status" value="2"/>
</dbReference>
<proteinExistence type="predicted"/>